<keyword evidence="2" id="KW-0238">DNA-binding</keyword>
<organism evidence="6">
    <name type="scientific">Hellea balneolensis</name>
    <dbReference type="NCBI Taxonomy" id="287478"/>
    <lineage>
        <taxon>Bacteria</taxon>
        <taxon>Pseudomonadati</taxon>
        <taxon>Pseudomonadota</taxon>
        <taxon>Alphaproteobacteria</taxon>
        <taxon>Maricaulales</taxon>
        <taxon>Robiginitomaculaceae</taxon>
        <taxon>Hellea</taxon>
    </lineage>
</organism>
<evidence type="ECO:0000313" key="6">
    <source>
        <dbReference type="EMBL" id="HHL42622.1"/>
    </source>
</evidence>
<gene>
    <name evidence="6" type="ORF">ENJ42_03305</name>
</gene>
<dbReference type="InterPro" id="IPR036390">
    <property type="entry name" value="WH_DNA-bd_sf"/>
</dbReference>
<dbReference type="Pfam" id="PF01614">
    <property type="entry name" value="IclR_C"/>
    <property type="match status" value="1"/>
</dbReference>
<feature type="domain" description="HTH iclR-type" evidence="4">
    <location>
        <begin position="4"/>
        <end position="65"/>
    </location>
</feature>
<dbReference type="InterPro" id="IPR014757">
    <property type="entry name" value="Tscrpt_reg_IclR_C"/>
</dbReference>
<dbReference type="InterPro" id="IPR005471">
    <property type="entry name" value="Tscrpt_reg_IclR_N"/>
</dbReference>
<dbReference type="PROSITE" id="PS51077">
    <property type="entry name" value="HTH_ICLR"/>
    <property type="match status" value="1"/>
</dbReference>
<evidence type="ECO:0000256" key="1">
    <source>
        <dbReference type="ARBA" id="ARBA00023015"/>
    </source>
</evidence>
<evidence type="ECO:0000256" key="2">
    <source>
        <dbReference type="ARBA" id="ARBA00023125"/>
    </source>
</evidence>
<dbReference type="Pfam" id="PF09339">
    <property type="entry name" value="HTH_IclR"/>
    <property type="match status" value="1"/>
</dbReference>
<dbReference type="GO" id="GO:0045892">
    <property type="term" value="P:negative regulation of DNA-templated transcription"/>
    <property type="evidence" value="ECO:0007669"/>
    <property type="project" value="TreeGrafter"/>
</dbReference>
<protein>
    <recommendedName>
        <fullName evidence="7">Transcriptional regulator</fullName>
    </recommendedName>
</protein>
<dbReference type="Gene3D" id="3.30.450.40">
    <property type="match status" value="1"/>
</dbReference>
<dbReference type="SUPFAM" id="SSF46785">
    <property type="entry name" value="Winged helix' DNA-binding domain"/>
    <property type="match status" value="1"/>
</dbReference>
<proteinExistence type="predicted"/>
<name>A0A7C5QVS8_9PROT</name>
<reference evidence="6" key="1">
    <citation type="journal article" date="2020" name="mSystems">
        <title>Genome- and Community-Level Interaction Insights into Carbon Utilization and Element Cycling Functions of Hydrothermarchaeota in Hydrothermal Sediment.</title>
        <authorList>
            <person name="Zhou Z."/>
            <person name="Liu Y."/>
            <person name="Xu W."/>
            <person name="Pan J."/>
            <person name="Luo Z.H."/>
            <person name="Li M."/>
        </authorList>
    </citation>
    <scope>NUCLEOTIDE SEQUENCE [LARGE SCALE GENOMIC DNA]</scope>
    <source>
        <strain evidence="6">HyVt-485</strain>
    </source>
</reference>
<dbReference type="InterPro" id="IPR036388">
    <property type="entry name" value="WH-like_DNA-bd_sf"/>
</dbReference>
<evidence type="ECO:0000259" key="5">
    <source>
        <dbReference type="PROSITE" id="PS51078"/>
    </source>
</evidence>
<keyword evidence="1" id="KW-0805">Transcription regulation</keyword>
<dbReference type="GO" id="GO:0003700">
    <property type="term" value="F:DNA-binding transcription factor activity"/>
    <property type="evidence" value="ECO:0007669"/>
    <property type="project" value="TreeGrafter"/>
</dbReference>
<evidence type="ECO:0008006" key="7">
    <source>
        <dbReference type="Google" id="ProtNLM"/>
    </source>
</evidence>
<dbReference type="PROSITE" id="PS51078">
    <property type="entry name" value="ICLR_ED"/>
    <property type="match status" value="1"/>
</dbReference>
<comment type="caution">
    <text evidence="6">The sequence shown here is derived from an EMBL/GenBank/DDBJ whole genome shotgun (WGS) entry which is preliminary data.</text>
</comment>
<accession>A0A7C5QVS8</accession>
<evidence type="ECO:0000259" key="4">
    <source>
        <dbReference type="PROSITE" id="PS51077"/>
    </source>
</evidence>
<evidence type="ECO:0000256" key="3">
    <source>
        <dbReference type="ARBA" id="ARBA00023163"/>
    </source>
</evidence>
<dbReference type="SMART" id="SM00346">
    <property type="entry name" value="HTH_ICLR"/>
    <property type="match status" value="1"/>
</dbReference>
<dbReference type="EMBL" id="DRMJ01000162">
    <property type="protein sequence ID" value="HHL42622.1"/>
    <property type="molecule type" value="Genomic_DNA"/>
</dbReference>
<dbReference type="GO" id="GO:0003677">
    <property type="term" value="F:DNA binding"/>
    <property type="evidence" value="ECO:0007669"/>
    <property type="project" value="UniProtKB-KW"/>
</dbReference>
<dbReference type="Proteomes" id="UP000885830">
    <property type="component" value="Unassembled WGS sequence"/>
</dbReference>
<keyword evidence="3" id="KW-0804">Transcription</keyword>
<dbReference type="InterPro" id="IPR050707">
    <property type="entry name" value="HTH_MetabolicPath_Reg"/>
</dbReference>
<dbReference type="InterPro" id="IPR029016">
    <property type="entry name" value="GAF-like_dom_sf"/>
</dbReference>
<feature type="domain" description="IclR-ED" evidence="5">
    <location>
        <begin position="66"/>
        <end position="256"/>
    </location>
</feature>
<dbReference type="SUPFAM" id="SSF55781">
    <property type="entry name" value="GAF domain-like"/>
    <property type="match status" value="1"/>
</dbReference>
<dbReference type="PANTHER" id="PTHR30136:SF23">
    <property type="entry name" value="DNA-BINDING TRANSCRIPTIONAL ACTIVATOR MHPR"/>
    <property type="match status" value="1"/>
</dbReference>
<dbReference type="AlphaFoldDB" id="A0A7C5QVS8"/>
<dbReference type="Gene3D" id="1.10.10.10">
    <property type="entry name" value="Winged helix-like DNA-binding domain superfamily/Winged helix DNA-binding domain"/>
    <property type="match status" value="1"/>
</dbReference>
<dbReference type="PANTHER" id="PTHR30136">
    <property type="entry name" value="HELIX-TURN-HELIX TRANSCRIPTIONAL REGULATOR, ICLR FAMILY"/>
    <property type="match status" value="1"/>
</dbReference>
<sequence>MHKIRSLQRGLKALEILNMRRRQTVAEMARAIGLPRTTTFRILENLRDLGYLYRDDKDGRYRLTIKVKALSSGFFDDAWLNEIVKPIAEDLAKTVIWPISIIAPRGAEMSLRFTTDSESPLALDYYNEGLRLPILSTASGQVYLAYCSALEREVVLDALSRETPDETNILVRNTDALKNLLNSVRDQGYALNIRSPRTLEPGKTNTIALPIMRDGQFQAALAMRYIASAMNLEELANRYVPTLMQYRDQMQDQLDERNAH</sequence>